<accession>A0A0B7H2N8</accession>
<dbReference type="AlphaFoldDB" id="A0A0B7H2N8"/>
<evidence type="ECO:0000256" key="4">
    <source>
        <dbReference type="PROSITE-ProRule" id="PRU00433"/>
    </source>
</evidence>
<keyword evidence="3 4" id="KW-0408">Iron</keyword>
<sequence>MKRNLIPFLRVITIVGVVALVLELLYGSKGECAIAKYSQIQMLLVFLLFVLIFTEVVLRGVDNLTYGIKPKSGFVAEDGSLWKRFYASMVNQVPIERESEIILEHEHDGIKELDNTLPTWWVYLFYATIVFMVVYLIRFEVIKDYNQVEEYDRDVAQAKIEIAEYRKNNPNLLNADNVKLLTDASDIEAGKKIFQMNCVACHAMDGGGGIGPNLTDDYWILGGSINKIFNTISEGGRDGKGMVAWKALLKPEEIAQVASYIKTLKGTTPANPKAAEGDLYTEE</sequence>
<dbReference type="STRING" id="28189.CCYN74_440003"/>
<keyword evidence="9" id="KW-1185">Reference proteome</keyword>
<dbReference type="Gene3D" id="6.10.280.130">
    <property type="match status" value="1"/>
</dbReference>
<dbReference type="Pfam" id="PF13442">
    <property type="entry name" value="Cytochrome_CBB3"/>
    <property type="match status" value="1"/>
</dbReference>
<evidence type="ECO:0000256" key="2">
    <source>
        <dbReference type="ARBA" id="ARBA00022723"/>
    </source>
</evidence>
<feature type="transmembrane region" description="Helical" evidence="6">
    <location>
        <begin position="120"/>
        <end position="137"/>
    </location>
</feature>
<dbReference type="GO" id="GO:0020037">
    <property type="term" value="F:heme binding"/>
    <property type="evidence" value="ECO:0007669"/>
    <property type="project" value="InterPro"/>
</dbReference>
<dbReference type="InterPro" id="IPR032858">
    <property type="entry name" value="CcoP_N"/>
</dbReference>
<dbReference type="InterPro" id="IPR050597">
    <property type="entry name" value="Cytochrome_c_Oxidase_Subunit"/>
</dbReference>
<dbReference type="PROSITE" id="PS51007">
    <property type="entry name" value="CYTC"/>
    <property type="match status" value="1"/>
</dbReference>
<name>A0A0B7H2N8_9FLAO</name>
<evidence type="ECO:0000256" key="3">
    <source>
        <dbReference type="ARBA" id="ARBA00023004"/>
    </source>
</evidence>
<evidence type="ECO:0000256" key="6">
    <source>
        <dbReference type="SAM" id="Phobius"/>
    </source>
</evidence>
<proteinExistence type="predicted"/>
<dbReference type="GO" id="GO:0046872">
    <property type="term" value="F:metal ion binding"/>
    <property type="evidence" value="ECO:0007669"/>
    <property type="project" value="UniProtKB-KW"/>
</dbReference>
<dbReference type="InterPro" id="IPR036909">
    <property type="entry name" value="Cyt_c-like_dom_sf"/>
</dbReference>
<dbReference type="eggNOG" id="COG2010">
    <property type="taxonomic scope" value="Bacteria"/>
</dbReference>
<keyword evidence="6" id="KW-0472">Membrane</keyword>
<evidence type="ECO:0000259" key="7">
    <source>
        <dbReference type="PROSITE" id="PS51007"/>
    </source>
</evidence>
<dbReference type="Proteomes" id="UP000038055">
    <property type="component" value="Unassembled WGS sequence"/>
</dbReference>
<evidence type="ECO:0000313" key="8">
    <source>
        <dbReference type="EMBL" id="CEN33846.1"/>
    </source>
</evidence>
<gene>
    <name evidence="8" type="ORF">CCYN2B_180025</name>
</gene>
<dbReference type="PANTHER" id="PTHR33751">
    <property type="entry name" value="CBB3-TYPE CYTOCHROME C OXIDASE SUBUNIT FIXP"/>
    <property type="match status" value="1"/>
</dbReference>
<feature type="transmembrane region" description="Helical" evidence="6">
    <location>
        <begin position="40"/>
        <end position="61"/>
    </location>
</feature>
<dbReference type="GO" id="GO:0009055">
    <property type="term" value="F:electron transfer activity"/>
    <property type="evidence" value="ECO:0007669"/>
    <property type="project" value="InterPro"/>
</dbReference>
<evidence type="ECO:0000256" key="1">
    <source>
        <dbReference type="ARBA" id="ARBA00022617"/>
    </source>
</evidence>
<evidence type="ECO:0000256" key="5">
    <source>
        <dbReference type="SAM" id="Coils"/>
    </source>
</evidence>
<dbReference type="Gene3D" id="1.10.760.10">
    <property type="entry name" value="Cytochrome c-like domain"/>
    <property type="match status" value="1"/>
</dbReference>
<protein>
    <submittedName>
        <fullName evidence="8">Cytochrome c, class I</fullName>
    </submittedName>
</protein>
<dbReference type="RefSeq" id="WP_041991152.1">
    <property type="nucleotide sequence ID" value="NZ_CDOD01000010.1"/>
</dbReference>
<keyword evidence="2 4" id="KW-0479">Metal-binding</keyword>
<dbReference type="Pfam" id="PF14715">
    <property type="entry name" value="FixP_N"/>
    <property type="match status" value="1"/>
</dbReference>
<feature type="transmembrane region" description="Helical" evidence="6">
    <location>
        <begin position="6"/>
        <end position="28"/>
    </location>
</feature>
<dbReference type="EMBL" id="CDOD01000010">
    <property type="protein sequence ID" value="CEN33846.1"/>
    <property type="molecule type" value="Genomic_DNA"/>
</dbReference>
<keyword evidence="1 4" id="KW-0349">Heme</keyword>
<evidence type="ECO:0000313" key="9">
    <source>
        <dbReference type="Proteomes" id="UP000038055"/>
    </source>
</evidence>
<keyword evidence="6" id="KW-0812">Transmembrane</keyword>
<dbReference type="SUPFAM" id="SSF46626">
    <property type="entry name" value="Cytochrome c"/>
    <property type="match status" value="1"/>
</dbReference>
<reference evidence="9" key="1">
    <citation type="submission" date="2015-01" db="EMBL/GenBank/DDBJ databases">
        <authorList>
            <person name="MANFREDI Pablo"/>
        </authorList>
    </citation>
    <scope>NUCLEOTIDE SEQUENCE [LARGE SCALE GENOMIC DNA]</scope>
    <source>
        <strain evidence="9">Ccyn2B</strain>
    </source>
</reference>
<dbReference type="PANTHER" id="PTHR33751:SF1">
    <property type="entry name" value="CBB3-TYPE CYTOCHROME C OXIDASE SUBUNIT FIXP"/>
    <property type="match status" value="1"/>
</dbReference>
<feature type="coiled-coil region" evidence="5">
    <location>
        <begin position="148"/>
        <end position="175"/>
    </location>
</feature>
<feature type="domain" description="Cytochrome c" evidence="7">
    <location>
        <begin position="185"/>
        <end position="265"/>
    </location>
</feature>
<dbReference type="InterPro" id="IPR038414">
    <property type="entry name" value="CcoP_N_sf"/>
</dbReference>
<keyword evidence="6" id="KW-1133">Transmembrane helix</keyword>
<organism evidence="8 9">
    <name type="scientific">Capnocytophaga cynodegmi</name>
    <dbReference type="NCBI Taxonomy" id="28189"/>
    <lineage>
        <taxon>Bacteria</taxon>
        <taxon>Pseudomonadati</taxon>
        <taxon>Bacteroidota</taxon>
        <taxon>Flavobacteriia</taxon>
        <taxon>Flavobacteriales</taxon>
        <taxon>Flavobacteriaceae</taxon>
        <taxon>Capnocytophaga</taxon>
    </lineage>
</organism>
<dbReference type="InterPro" id="IPR009056">
    <property type="entry name" value="Cyt_c-like_dom"/>
</dbReference>
<keyword evidence="5" id="KW-0175">Coiled coil</keyword>